<evidence type="ECO:0000313" key="2">
    <source>
        <dbReference type="Proteomes" id="UP000693970"/>
    </source>
</evidence>
<dbReference type="AlphaFoldDB" id="A0A9K3PM21"/>
<gene>
    <name evidence="1" type="ORF">IV203_012561</name>
</gene>
<reference evidence="1" key="1">
    <citation type="journal article" date="2021" name="Sci. Rep.">
        <title>Diploid genomic architecture of Nitzschia inconspicua, an elite biomass production diatom.</title>
        <authorList>
            <person name="Oliver A."/>
            <person name="Podell S."/>
            <person name="Pinowska A."/>
            <person name="Traller J.C."/>
            <person name="Smith S.R."/>
            <person name="McClure R."/>
            <person name="Beliaev A."/>
            <person name="Bohutskyi P."/>
            <person name="Hill E.A."/>
            <person name="Rabines A."/>
            <person name="Zheng H."/>
            <person name="Allen L.Z."/>
            <person name="Kuo A."/>
            <person name="Grigoriev I.V."/>
            <person name="Allen A.E."/>
            <person name="Hazlebeck D."/>
            <person name="Allen E.E."/>
        </authorList>
    </citation>
    <scope>NUCLEOTIDE SEQUENCE</scope>
    <source>
        <strain evidence="1">Hildebrandi</strain>
    </source>
</reference>
<protein>
    <submittedName>
        <fullName evidence="1">Uncharacterized protein</fullName>
    </submittedName>
</protein>
<organism evidence="1 2">
    <name type="scientific">Nitzschia inconspicua</name>
    <dbReference type="NCBI Taxonomy" id="303405"/>
    <lineage>
        <taxon>Eukaryota</taxon>
        <taxon>Sar</taxon>
        <taxon>Stramenopiles</taxon>
        <taxon>Ochrophyta</taxon>
        <taxon>Bacillariophyta</taxon>
        <taxon>Bacillariophyceae</taxon>
        <taxon>Bacillariophycidae</taxon>
        <taxon>Bacillariales</taxon>
        <taxon>Bacillariaceae</taxon>
        <taxon>Nitzschia</taxon>
    </lineage>
</organism>
<dbReference type="EMBL" id="JAGRRH010000019">
    <property type="protein sequence ID" value="KAG7349964.1"/>
    <property type="molecule type" value="Genomic_DNA"/>
</dbReference>
<name>A0A9K3PM21_9STRA</name>
<proteinExistence type="predicted"/>
<reference evidence="1" key="2">
    <citation type="submission" date="2021-04" db="EMBL/GenBank/DDBJ databases">
        <authorList>
            <person name="Podell S."/>
        </authorList>
    </citation>
    <scope>NUCLEOTIDE SEQUENCE</scope>
    <source>
        <strain evidence="1">Hildebrandi</strain>
    </source>
</reference>
<keyword evidence="2" id="KW-1185">Reference proteome</keyword>
<accession>A0A9K3PM21</accession>
<evidence type="ECO:0000313" key="1">
    <source>
        <dbReference type="EMBL" id="KAG7349964.1"/>
    </source>
</evidence>
<dbReference type="Proteomes" id="UP000693970">
    <property type="component" value="Unassembled WGS sequence"/>
</dbReference>
<comment type="caution">
    <text evidence="1">The sequence shown here is derived from an EMBL/GenBank/DDBJ whole genome shotgun (WGS) entry which is preliminary data.</text>
</comment>
<sequence>MVLLNEKHDVGEDTIGELQRYMEDNDSLHNDMIQFQLELAEKILELEREMDGFDGPPNSLYENLNKAKRKYEQLLDSSEGRMR</sequence>